<dbReference type="GO" id="GO:0015035">
    <property type="term" value="F:protein-disulfide reductase activity"/>
    <property type="evidence" value="ECO:0007669"/>
    <property type="project" value="InterPro"/>
</dbReference>
<feature type="transmembrane region" description="Helical" evidence="12">
    <location>
        <begin position="30"/>
        <end position="56"/>
    </location>
</feature>
<dbReference type="AlphaFoldDB" id="A0A1G2CTL4"/>
<reference evidence="13 14" key="1">
    <citation type="journal article" date="2016" name="Nat. Commun.">
        <title>Thousands of microbial genomes shed light on interconnected biogeochemical processes in an aquifer system.</title>
        <authorList>
            <person name="Anantharaman K."/>
            <person name="Brown C.T."/>
            <person name="Hug L.A."/>
            <person name="Sharon I."/>
            <person name="Castelle C.J."/>
            <person name="Probst A.J."/>
            <person name="Thomas B.C."/>
            <person name="Singh A."/>
            <person name="Wilkins M.J."/>
            <person name="Karaoz U."/>
            <person name="Brodie E.L."/>
            <person name="Williams K.H."/>
            <person name="Hubbard S.S."/>
            <person name="Banfield J.F."/>
        </authorList>
    </citation>
    <scope>NUCLEOTIDE SEQUENCE [LARGE SCALE GENOMIC DNA]</scope>
</reference>
<gene>
    <name evidence="13" type="ORF">A2845_05420</name>
</gene>
<organism evidence="13 14">
    <name type="scientific">Candidatus Lloydbacteria bacterium RIFCSPHIGHO2_01_FULL_49_22</name>
    <dbReference type="NCBI Taxonomy" id="1798658"/>
    <lineage>
        <taxon>Bacteria</taxon>
        <taxon>Candidatus Lloydiibacteriota</taxon>
    </lineage>
</organism>
<dbReference type="GO" id="GO:0016020">
    <property type="term" value="C:membrane"/>
    <property type="evidence" value="ECO:0007669"/>
    <property type="project" value="UniProtKB-SubCell"/>
</dbReference>
<evidence type="ECO:0000256" key="3">
    <source>
        <dbReference type="ARBA" id="ARBA00022448"/>
    </source>
</evidence>
<dbReference type="InterPro" id="IPR023380">
    <property type="entry name" value="DsbB-like_sf"/>
</dbReference>
<evidence type="ECO:0000313" key="13">
    <source>
        <dbReference type="EMBL" id="OGZ04723.1"/>
    </source>
</evidence>
<proteinExistence type="inferred from homology"/>
<keyword evidence="10" id="KW-0143">Chaperone</keyword>
<evidence type="ECO:0000256" key="1">
    <source>
        <dbReference type="ARBA" id="ARBA00004141"/>
    </source>
</evidence>
<evidence type="ECO:0000256" key="7">
    <source>
        <dbReference type="ARBA" id="ARBA00023002"/>
    </source>
</evidence>
<evidence type="ECO:0000256" key="2">
    <source>
        <dbReference type="ARBA" id="ARBA00007602"/>
    </source>
</evidence>
<feature type="transmembrane region" description="Helical" evidence="12">
    <location>
        <begin position="114"/>
        <end position="138"/>
    </location>
</feature>
<keyword evidence="7" id="KW-0560">Oxidoreductase</keyword>
<keyword evidence="9" id="KW-1015">Disulfide bond</keyword>
<dbReference type="Pfam" id="PF02600">
    <property type="entry name" value="DsbB"/>
    <property type="match status" value="1"/>
</dbReference>
<dbReference type="InterPro" id="IPR003752">
    <property type="entry name" value="DiS_bond_form_DsbB/BdbC"/>
</dbReference>
<accession>A0A1G2CTL4</accession>
<dbReference type="InterPro" id="IPR012187">
    <property type="entry name" value="Disulphide_bond_form_BdbC"/>
</dbReference>
<keyword evidence="4 12" id="KW-0812">Transmembrane</keyword>
<evidence type="ECO:0000256" key="4">
    <source>
        <dbReference type="ARBA" id="ARBA00022692"/>
    </source>
</evidence>
<dbReference type="GO" id="GO:0006457">
    <property type="term" value="P:protein folding"/>
    <property type="evidence" value="ECO:0007669"/>
    <property type="project" value="InterPro"/>
</dbReference>
<dbReference type="Gene3D" id="1.20.1550.10">
    <property type="entry name" value="DsbB-like"/>
    <property type="match status" value="1"/>
</dbReference>
<evidence type="ECO:0000256" key="11">
    <source>
        <dbReference type="ARBA" id="ARBA00023284"/>
    </source>
</evidence>
<evidence type="ECO:0000256" key="6">
    <source>
        <dbReference type="ARBA" id="ARBA00022989"/>
    </source>
</evidence>
<keyword evidence="8 12" id="KW-0472">Membrane</keyword>
<feature type="transmembrane region" description="Helical" evidence="12">
    <location>
        <begin position="63"/>
        <end position="83"/>
    </location>
</feature>
<dbReference type="SUPFAM" id="SSF158442">
    <property type="entry name" value="DsbB-like"/>
    <property type="match status" value="1"/>
</dbReference>
<keyword evidence="5" id="KW-0249">Electron transport</keyword>
<evidence type="ECO:0000256" key="9">
    <source>
        <dbReference type="ARBA" id="ARBA00023157"/>
    </source>
</evidence>
<dbReference type="EMBL" id="MHLI01000022">
    <property type="protein sequence ID" value="OGZ04723.1"/>
    <property type="molecule type" value="Genomic_DNA"/>
</dbReference>
<protein>
    <recommendedName>
        <fullName evidence="15">2-oxoglutarate dehydrogenase</fullName>
    </recommendedName>
</protein>
<keyword evidence="11" id="KW-0676">Redox-active center</keyword>
<sequence length="144" mass="16084">MRFAARNALCLGLLVSAASTIGSLLYSEVVGFPACILCWTQRIFMYPLMFLFALALVRKEKHIIPYAFMLSVIGALVAAYQWVKDMLLVYSHVTIPCPAVTSLPSCDKIYVLEYGYITIPMFSLNAFVLIAILTYAAMRIQKEA</sequence>
<evidence type="ECO:0008006" key="15">
    <source>
        <dbReference type="Google" id="ProtNLM"/>
    </source>
</evidence>
<comment type="caution">
    <text evidence="13">The sequence shown here is derived from an EMBL/GenBank/DDBJ whole genome shotgun (WGS) entry which is preliminary data.</text>
</comment>
<evidence type="ECO:0000256" key="8">
    <source>
        <dbReference type="ARBA" id="ARBA00023136"/>
    </source>
</evidence>
<dbReference type="PANTHER" id="PTHR43469">
    <property type="entry name" value="DISULFIDE FORMATION PROTEIN-RELATED"/>
    <property type="match status" value="1"/>
</dbReference>
<comment type="similarity">
    <text evidence="2">Belongs to the DsbB family. BdbC subfamily.</text>
</comment>
<dbReference type="PANTHER" id="PTHR43469:SF1">
    <property type="entry name" value="SPBETA PROPHAGE-DERIVED DISULFIDE BOND FORMATION PROTEIN B"/>
    <property type="match status" value="1"/>
</dbReference>
<dbReference type="Proteomes" id="UP000177122">
    <property type="component" value="Unassembled WGS sequence"/>
</dbReference>
<keyword evidence="3" id="KW-0813">Transport</keyword>
<name>A0A1G2CTL4_9BACT</name>
<evidence type="ECO:0000256" key="12">
    <source>
        <dbReference type="SAM" id="Phobius"/>
    </source>
</evidence>
<evidence type="ECO:0000256" key="5">
    <source>
        <dbReference type="ARBA" id="ARBA00022982"/>
    </source>
</evidence>
<evidence type="ECO:0000256" key="10">
    <source>
        <dbReference type="ARBA" id="ARBA00023186"/>
    </source>
</evidence>
<keyword evidence="6 12" id="KW-1133">Transmembrane helix</keyword>
<evidence type="ECO:0000313" key="14">
    <source>
        <dbReference type="Proteomes" id="UP000177122"/>
    </source>
</evidence>
<comment type="subcellular location">
    <subcellularLocation>
        <location evidence="1">Membrane</location>
        <topology evidence="1">Multi-pass membrane protein</topology>
    </subcellularLocation>
</comment>